<dbReference type="Proteomes" id="UP000800082">
    <property type="component" value="Unassembled WGS sequence"/>
</dbReference>
<dbReference type="GeneID" id="54351754"/>
<dbReference type="PANTHER" id="PTHR31834">
    <property type="entry name" value="INITIATION-SPECIFIC ALPHA-1,6-MANNOSYLTRANSFERASE"/>
    <property type="match status" value="1"/>
</dbReference>
<dbReference type="EMBL" id="ML979001">
    <property type="protein sequence ID" value="KAF1923769.1"/>
    <property type="molecule type" value="Genomic_DNA"/>
</dbReference>
<dbReference type="OrthoDB" id="409543at2759"/>
<dbReference type="RefSeq" id="XP_033444022.1">
    <property type="nucleotide sequence ID" value="XM_033594086.1"/>
</dbReference>
<keyword evidence="4" id="KW-1185">Reference proteome</keyword>
<keyword evidence="2" id="KW-1133">Transmembrane helix</keyword>
<evidence type="ECO:0000313" key="3">
    <source>
        <dbReference type="EMBL" id="KAF1923769.1"/>
    </source>
</evidence>
<keyword evidence="2" id="KW-0472">Membrane</keyword>
<reference evidence="3" key="1">
    <citation type="journal article" date="2020" name="Stud. Mycol.">
        <title>101 Dothideomycetes genomes: a test case for predicting lifestyles and emergence of pathogens.</title>
        <authorList>
            <person name="Haridas S."/>
            <person name="Albert R."/>
            <person name="Binder M."/>
            <person name="Bloem J."/>
            <person name="Labutti K."/>
            <person name="Salamov A."/>
            <person name="Andreopoulos B."/>
            <person name="Baker S."/>
            <person name="Barry K."/>
            <person name="Bills G."/>
            <person name="Bluhm B."/>
            <person name="Cannon C."/>
            <person name="Castanera R."/>
            <person name="Culley D."/>
            <person name="Daum C."/>
            <person name="Ezra D."/>
            <person name="Gonzalez J."/>
            <person name="Henrissat B."/>
            <person name="Kuo A."/>
            <person name="Liang C."/>
            <person name="Lipzen A."/>
            <person name="Lutzoni F."/>
            <person name="Magnuson J."/>
            <person name="Mondo S."/>
            <person name="Nolan M."/>
            <person name="Ohm R."/>
            <person name="Pangilinan J."/>
            <person name="Park H.-J."/>
            <person name="Ramirez L."/>
            <person name="Alfaro M."/>
            <person name="Sun H."/>
            <person name="Tritt A."/>
            <person name="Yoshinaga Y."/>
            <person name="Zwiers L.-H."/>
            <person name="Turgeon B."/>
            <person name="Goodwin S."/>
            <person name="Spatafora J."/>
            <person name="Crous P."/>
            <person name="Grigoriev I."/>
        </authorList>
    </citation>
    <scope>NUCLEOTIDE SEQUENCE</scope>
    <source>
        <strain evidence="3">CBS 183.55</strain>
    </source>
</reference>
<sequence>MFFSRKASLSREAFTYFTLLALCTLASVYHFYTSTSAISRDIQHLILPFPPGPTSPIPKTLWYKVGPRGRNNEITAWTNSCITANPDYDVRFLTDEDAEHSVSAAFSNRANILEAYSGLTVPVLKADMLRYMMLYDQGGVWLDPNVSCEEVPIDEWIASEFREKAGLVVGWAFDVGPSLGMSQFASWAIMARPRSPHVLAVIERIVDALRGVMKEHRVSMGNVTLNLTGDAVGFSGPGRLTTGVFESLEHTLNRTVSLDEAREILQPVLLGDVLVMPGRSFAASMNDYSKKGGGSGLLPPRLVTHHYAGMWKNGSDGE</sequence>
<keyword evidence="3" id="KW-0808">Transferase</keyword>
<proteinExistence type="inferred from homology"/>
<evidence type="ECO:0000256" key="2">
    <source>
        <dbReference type="SAM" id="Phobius"/>
    </source>
</evidence>
<keyword evidence="2" id="KW-0812">Transmembrane</keyword>
<dbReference type="GO" id="GO:0000136">
    <property type="term" value="C:mannan polymerase complex"/>
    <property type="evidence" value="ECO:0007669"/>
    <property type="project" value="TreeGrafter"/>
</dbReference>
<dbReference type="AlphaFoldDB" id="A0A6A5R8U5"/>
<dbReference type="InterPro" id="IPR039367">
    <property type="entry name" value="Och1-like"/>
</dbReference>
<dbReference type="InterPro" id="IPR007577">
    <property type="entry name" value="GlycoTrfase_DXD_sugar-bd_CS"/>
</dbReference>
<accession>A0A6A5R8U5</accession>
<name>A0A6A5R8U5_9PLEO</name>
<dbReference type="GO" id="GO:0006487">
    <property type="term" value="P:protein N-linked glycosylation"/>
    <property type="evidence" value="ECO:0007669"/>
    <property type="project" value="TreeGrafter"/>
</dbReference>
<dbReference type="PANTHER" id="PTHR31834:SF8">
    <property type="entry name" value="TRANSFERASE, PUTATIVE (AFU_ORTHOLOGUE AFUA_6G14040)-RELATED"/>
    <property type="match status" value="1"/>
</dbReference>
<feature type="transmembrane region" description="Helical" evidence="2">
    <location>
        <begin position="12"/>
        <end position="32"/>
    </location>
</feature>
<organism evidence="3 4">
    <name type="scientific">Didymella exigua CBS 183.55</name>
    <dbReference type="NCBI Taxonomy" id="1150837"/>
    <lineage>
        <taxon>Eukaryota</taxon>
        <taxon>Fungi</taxon>
        <taxon>Dikarya</taxon>
        <taxon>Ascomycota</taxon>
        <taxon>Pezizomycotina</taxon>
        <taxon>Dothideomycetes</taxon>
        <taxon>Pleosporomycetidae</taxon>
        <taxon>Pleosporales</taxon>
        <taxon>Pleosporineae</taxon>
        <taxon>Didymellaceae</taxon>
        <taxon>Didymella</taxon>
    </lineage>
</organism>
<protein>
    <submittedName>
        <fullName evidence="3">Glycosyltransferase family 32 protein</fullName>
    </submittedName>
</protein>
<dbReference type="Pfam" id="PF04488">
    <property type="entry name" value="Gly_transf_sug"/>
    <property type="match status" value="1"/>
</dbReference>
<dbReference type="InterPro" id="IPR029044">
    <property type="entry name" value="Nucleotide-diphossugar_trans"/>
</dbReference>
<dbReference type="GO" id="GO:0000009">
    <property type="term" value="F:alpha-1,6-mannosyltransferase activity"/>
    <property type="evidence" value="ECO:0007669"/>
    <property type="project" value="InterPro"/>
</dbReference>
<comment type="similarity">
    <text evidence="1">Belongs to the glycosyltransferase 32 family.</text>
</comment>
<gene>
    <name evidence="3" type="ORF">M421DRAFT_425475</name>
</gene>
<dbReference type="SUPFAM" id="SSF53448">
    <property type="entry name" value="Nucleotide-diphospho-sugar transferases"/>
    <property type="match status" value="1"/>
</dbReference>
<evidence type="ECO:0000313" key="4">
    <source>
        <dbReference type="Proteomes" id="UP000800082"/>
    </source>
</evidence>
<dbReference type="Gene3D" id="3.90.550.20">
    <property type="match status" value="1"/>
</dbReference>
<evidence type="ECO:0000256" key="1">
    <source>
        <dbReference type="ARBA" id="ARBA00009003"/>
    </source>
</evidence>